<dbReference type="NCBIfam" id="TIGR01730">
    <property type="entry name" value="RND_mfp"/>
    <property type="match status" value="1"/>
</dbReference>
<dbReference type="RefSeq" id="WP_078694680.1">
    <property type="nucleotide sequence ID" value="NZ_FUWX01000020.1"/>
</dbReference>
<dbReference type="Pfam" id="PF25967">
    <property type="entry name" value="RND-MFP_C"/>
    <property type="match status" value="1"/>
</dbReference>
<dbReference type="GO" id="GO:1990281">
    <property type="term" value="C:efflux pump complex"/>
    <property type="evidence" value="ECO:0007669"/>
    <property type="project" value="TreeGrafter"/>
</dbReference>
<name>A0A1T4Q9N9_9FUSO</name>
<dbReference type="InterPro" id="IPR058792">
    <property type="entry name" value="Beta-barrel_RND_2"/>
</dbReference>
<organism evidence="7 8">
    <name type="scientific">Cetobacterium ceti</name>
    <dbReference type="NCBI Taxonomy" id="180163"/>
    <lineage>
        <taxon>Bacteria</taxon>
        <taxon>Fusobacteriati</taxon>
        <taxon>Fusobacteriota</taxon>
        <taxon>Fusobacteriia</taxon>
        <taxon>Fusobacteriales</taxon>
        <taxon>Fusobacteriaceae</taxon>
        <taxon>Cetobacterium</taxon>
    </lineage>
</organism>
<evidence type="ECO:0000259" key="6">
    <source>
        <dbReference type="Pfam" id="PF25967"/>
    </source>
</evidence>
<dbReference type="OrthoDB" id="85226at2"/>
<dbReference type="InterPro" id="IPR058627">
    <property type="entry name" value="MdtA-like_C"/>
</dbReference>
<evidence type="ECO:0000256" key="1">
    <source>
        <dbReference type="ARBA" id="ARBA00004196"/>
    </source>
</evidence>
<dbReference type="Gene3D" id="1.10.287.470">
    <property type="entry name" value="Helix hairpin bin"/>
    <property type="match status" value="1"/>
</dbReference>
<evidence type="ECO:0000256" key="2">
    <source>
        <dbReference type="ARBA" id="ARBA00009477"/>
    </source>
</evidence>
<gene>
    <name evidence="7" type="ORF">SAMN02745174_02236</name>
</gene>
<proteinExistence type="inferred from homology"/>
<keyword evidence="8" id="KW-1185">Reference proteome</keyword>
<dbReference type="GO" id="GO:0015562">
    <property type="term" value="F:efflux transmembrane transporter activity"/>
    <property type="evidence" value="ECO:0007669"/>
    <property type="project" value="TreeGrafter"/>
</dbReference>
<evidence type="ECO:0000313" key="7">
    <source>
        <dbReference type="EMBL" id="SKA00415.1"/>
    </source>
</evidence>
<feature type="domain" description="Multidrug resistance protein MdtA-like C-terminal permuted SH3" evidence="6">
    <location>
        <begin position="287"/>
        <end position="350"/>
    </location>
</feature>
<dbReference type="STRING" id="180163.SAMN02745174_02236"/>
<evidence type="ECO:0000256" key="3">
    <source>
        <dbReference type="ARBA" id="ARBA00022448"/>
    </source>
</evidence>
<dbReference type="SUPFAM" id="SSF111369">
    <property type="entry name" value="HlyD-like secretion proteins"/>
    <property type="match status" value="1"/>
</dbReference>
<dbReference type="Proteomes" id="UP000191153">
    <property type="component" value="Unassembled WGS sequence"/>
</dbReference>
<comment type="similarity">
    <text evidence="2">Belongs to the membrane fusion protein (MFP) (TC 8.A.1) family.</text>
</comment>
<dbReference type="Gene3D" id="2.40.30.170">
    <property type="match status" value="1"/>
</dbReference>
<dbReference type="Pfam" id="PF25954">
    <property type="entry name" value="Beta-barrel_RND_2"/>
    <property type="match status" value="1"/>
</dbReference>
<dbReference type="PANTHER" id="PTHR30469">
    <property type="entry name" value="MULTIDRUG RESISTANCE PROTEIN MDTA"/>
    <property type="match status" value="1"/>
</dbReference>
<keyword evidence="3" id="KW-0813">Transport</keyword>
<accession>A0A1T4Q9N9</accession>
<dbReference type="Gene3D" id="2.40.420.20">
    <property type="match status" value="1"/>
</dbReference>
<protein>
    <submittedName>
        <fullName evidence="7">RND family efflux transporter, MFP subunit</fullName>
    </submittedName>
</protein>
<dbReference type="InterPro" id="IPR058625">
    <property type="entry name" value="MdtA-like_BSH"/>
</dbReference>
<feature type="domain" description="CusB-like beta-barrel" evidence="5">
    <location>
        <begin position="205"/>
        <end position="277"/>
    </location>
</feature>
<evidence type="ECO:0000259" key="4">
    <source>
        <dbReference type="Pfam" id="PF25917"/>
    </source>
</evidence>
<evidence type="ECO:0000313" key="8">
    <source>
        <dbReference type="Proteomes" id="UP000191153"/>
    </source>
</evidence>
<comment type="subcellular location">
    <subcellularLocation>
        <location evidence="1">Cell envelope</location>
    </subcellularLocation>
</comment>
<dbReference type="AlphaFoldDB" id="A0A1T4Q9N9"/>
<reference evidence="7 8" key="1">
    <citation type="submission" date="2017-02" db="EMBL/GenBank/DDBJ databases">
        <authorList>
            <person name="Peterson S.W."/>
        </authorList>
    </citation>
    <scope>NUCLEOTIDE SEQUENCE [LARGE SCALE GENOMIC DNA]</scope>
    <source>
        <strain evidence="7 8">ATCC 700028</strain>
    </source>
</reference>
<dbReference type="Pfam" id="PF25917">
    <property type="entry name" value="BSH_RND"/>
    <property type="match status" value="1"/>
</dbReference>
<dbReference type="InterPro" id="IPR006143">
    <property type="entry name" value="RND_pump_MFP"/>
</dbReference>
<feature type="domain" description="Multidrug resistance protein MdtA-like barrel-sandwich hybrid" evidence="4">
    <location>
        <begin position="64"/>
        <end position="189"/>
    </location>
</feature>
<dbReference type="Gene3D" id="2.40.50.100">
    <property type="match status" value="1"/>
</dbReference>
<evidence type="ECO:0000259" key="5">
    <source>
        <dbReference type="Pfam" id="PF25954"/>
    </source>
</evidence>
<sequence length="367" mass="39779">MKRFILGILIIGALASCGKEKDKYPLDLPLRPVVYEQVISTDNVIERSYSGIVKSEALSKLSFRVSGTMIDKYVDIGDSVKKGQILAKLDNTEYLVKYQQALADLHKGQALLADSKANYERSKVLYLENSISKAQFQSALANYESGVSSVVALEKQVQYSKIQLGYTKLLAPADGTIGSVETEVNQVVSPQNVIFTLNTSGKEYVEFNVSESVVSLLKIGEPVTIAIDSVKGEPIKGEIRNISTVSSGFGNTYPVKAELVSSPVGLRAGMTAEVSLDVNLHQTKKKIVVIPLSAVQKDFTGNQFIFVIKDIKNQEGIAEKRIIKTGAVTNTGIEVLEGLNPGEYIVSMGAGRLQSGEKVGVPLKEEN</sequence>
<dbReference type="PROSITE" id="PS51257">
    <property type="entry name" value="PROKAR_LIPOPROTEIN"/>
    <property type="match status" value="1"/>
</dbReference>
<dbReference type="EMBL" id="FUWX01000020">
    <property type="protein sequence ID" value="SKA00415.1"/>
    <property type="molecule type" value="Genomic_DNA"/>
</dbReference>